<dbReference type="PANTHER" id="PTHR43806:SF11">
    <property type="entry name" value="CEREVISIN-RELATED"/>
    <property type="match status" value="1"/>
</dbReference>
<dbReference type="SUPFAM" id="SSF52743">
    <property type="entry name" value="Subtilisin-like"/>
    <property type="match status" value="1"/>
</dbReference>
<dbReference type="CDD" id="cd04077">
    <property type="entry name" value="Peptidases_S8_PCSK9_ProteinaseK_like"/>
    <property type="match status" value="1"/>
</dbReference>
<protein>
    <submittedName>
        <fullName evidence="9">Subtilase</fullName>
    </submittedName>
</protein>
<dbReference type="PANTHER" id="PTHR43806">
    <property type="entry name" value="PEPTIDASE S8"/>
    <property type="match status" value="1"/>
</dbReference>
<dbReference type="InterPro" id="IPR000209">
    <property type="entry name" value="Peptidase_S8/S53_dom"/>
</dbReference>
<reference evidence="9" key="1">
    <citation type="journal article" date="2021" name="Nat. Commun.">
        <title>Genetic determinants of endophytism in the Arabidopsis root mycobiome.</title>
        <authorList>
            <person name="Mesny F."/>
            <person name="Miyauchi S."/>
            <person name="Thiergart T."/>
            <person name="Pickel B."/>
            <person name="Atanasova L."/>
            <person name="Karlsson M."/>
            <person name="Huettel B."/>
            <person name="Barry K.W."/>
            <person name="Haridas S."/>
            <person name="Chen C."/>
            <person name="Bauer D."/>
            <person name="Andreopoulos W."/>
            <person name="Pangilinan J."/>
            <person name="LaButti K."/>
            <person name="Riley R."/>
            <person name="Lipzen A."/>
            <person name="Clum A."/>
            <person name="Drula E."/>
            <person name="Henrissat B."/>
            <person name="Kohler A."/>
            <person name="Grigoriev I.V."/>
            <person name="Martin F.M."/>
            <person name="Hacquard S."/>
        </authorList>
    </citation>
    <scope>NUCLEOTIDE SEQUENCE</scope>
    <source>
        <strain evidence="9">MPI-SDFR-AT-0073</strain>
    </source>
</reference>
<evidence type="ECO:0000256" key="2">
    <source>
        <dbReference type="ARBA" id="ARBA00022670"/>
    </source>
</evidence>
<keyword evidence="10" id="KW-1185">Reference proteome</keyword>
<sequence>MAPKLSTLLTSLLAAAAPLTDALAINKIDLASKIEAAEASVASAVDRFGGVRMMNADATNAIDGSYIVVYRKNCTDDEVNAHAMEITNFVKKRNVGKRALDGRQLSTTVKTWTMTSLKAVHFETADFAAMSLGSNPMIDYVEPDMKVTTFALQSQTNAPTGLVRLSHAATSGNSTAEGYVFDDTAGQGITAYIVDTGILTTHDEYQGRATLGFNAVNNVDTDENGHGSHVAGTIGGATFGVAKNVNLIGVKVLDADGSGTNSGVIDGLNFVASDAKAKGLSGKAVMNMSLGGSKSNAVNSAVEAIASAGVVPVVAAGNENQDAANTSPASAPDAITVGAIDQTTDRKASFSNFGANVDVFGPGVDVESVGITSNSATETLSGTSMASPHIAGLAAYIMSLEGITDVTAVSDRIKELATASGASVKKNTANTTNLIANNGNL</sequence>
<dbReference type="PROSITE" id="PS00137">
    <property type="entry name" value="SUBTILASE_HIS"/>
    <property type="match status" value="1"/>
</dbReference>
<keyword evidence="7" id="KW-0732">Signal</keyword>
<dbReference type="InterPro" id="IPR015500">
    <property type="entry name" value="Peptidase_S8_subtilisin-rel"/>
</dbReference>
<dbReference type="AlphaFoldDB" id="A0A9P9A0H7"/>
<evidence type="ECO:0000256" key="1">
    <source>
        <dbReference type="ARBA" id="ARBA00011073"/>
    </source>
</evidence>
<dbReference type="InterPro" id="IPR023827">
    <property type="entry name" value="Peptidase_S8_Asp-AS"/>
</dbReference>
<dbReference type="InterPro" id="IPR050131">
    <property type="entry name" value="Peptidase_S8_subtilisin-like"/>
</dbReference>
<dbReference type="Proteomes" id="UP000758603">
    <property type="component" value="Unassembled WGS sequence"/>
</dbReference>
<feature type="active site" description="Charge relay system" evidence="5">
    <location>
        <position position="384"/>
    </location>
</feature>
<dbReference type="GO" id="GO:0004252">
    <property type="term" value="F:serine-type endopeptidase activity"/>
    <property type="evidence" value="ECO:0007669"/>
    <property type="project" value="UniProtKB-UniRule"/>
</dbReference>
<dbReference type="PROSITE" id="PS51892">
    <property type="entry name" value="SUBTILASE"/>
    <property type="match status" value="1"/>
</dbReference>
<proteinExistence type="inferred from homology"/>
<evidence type="ECO:0000256" key="5">
    <source>
        <dbReference type="PROSITE-ProRule" id="PRU01240"/>
    </source>
</evidence>
<organism evidence="9 10">
    <name type="scientific">Truncatella angustata</name>
    <dbReference type="NCBI Taxonomy" id="152316"/>
    <lineage>
        <taxon>Eukaryota</taxon>
        <taxon>Fungi</taxon>
        <taxon>Dikarya</taxon>
        <taxon>Ascomycota</taxon>
        <taxon>Pezizomycotina</taxon>
        <taxon>Sordariomycetes</taxon>
        <taxon>Xylariomycetidae</taxon>
        <taxon>Amphisphaeriales</taxon>
        <taxon>Sporocadaceae</taxon>
        <taxon>Truncatella</taxon>
    </lineage>
</organism>
<dbReference type="InterPro" id="IPR036852">
    <property type="entry name" value="Peptidase_S8/S53_dom_sf"/>
</dbReference>
<keyword evidence="3 5" id="KW-0378">Hydrolase</keyword>
<dbReference type="Pfam" id="PF00082">
    <property type="entry name" value="Peptidase_S8"/>
    <property type="match status" value="1"/>
</dbReference>
<dbReference type="PRINTS" id="PR00723">
    <property type="entry name" value="SUBTILISIN"/>
</dbReference>
<dbReference type="Gene3D" id="3.40.50.200">
    <property type="entry name" value="Peptidase S8/S53 domain"/>
    <property type="match status" value="1"/>
</dbReference>
<dbReference type="InterPro" id="IPR022398">
    <property type="entry name" value="Peptidase_S8_His-AS"/>
</dbReference>
<evidence type="ECO:0000313" key="9">
    <source>
        <dbReference type="EMBL" id="KAH6657094.1"/>
    </source>
</evidence>
<keyword evidence="2 5" id="KW-0645">Protease</keyword>
<dbReference type="RefSeq" id="XP_045961328.1">
    <property type="nucleotide sequence ID" value="XM_046106741.1"/>
</dbReference>
<evidence type="ECO:0000256" key="6">
    <source>
        <dbReference type="RuleBase" id="RU003355"/>
    </source>
</evidence>
<dbReference type="InterPro" id="IPR037045">
    <property type="entry name" value="S8pro/Inhibitor_I9_sf"/>
</dbReference>
<accession>A0A9P9A0H7</accession>
<dbReference type="GeneID" id="70135632"/>
<keyword evidence="4 5" id="KW-0720">Serine protease</keyword>
<dbReference type="Gene3D" id="3.30.70.80">
    <property type="entry name" value="Peptidase S8 propeptide/proteinase inhibitor I9"/>
    <property type="match status" value="1"/>
</dbReference>
<feature type="active site" description="Charge relay system" evidence="5">
    <location>
        <position position="195"/>
    </location>
</feature>
<comment type="caution">
    <text evidence="9">The sequence shown here is derived from an EMBL/GenBank/DDBJ whole genome shotgun (WGS) entry which is preliminary data.</text>
</comment>
<evidence type="ECO:0000259" key="8">
    <source>
        <dbReference type="Pfam" id="PF00082"/>
    </source>
</evidence>
<dbReference type="PROSITE" id="PS00138">
    <property type="entry name" value="SUBTILASE_SER"/>
    <property type="match status" value="1"/>
</dbReference>
<evidence type="ECO:0000313" key="10">
    <source>
        <dbReference type="Proteomes" id="UP000758603"/>
    </source>
</evidence>
<comment type="similarity">
    <text evidence="1 5 6">Belongs to the peptidase S8 family.</text>
</comment>
<evidence type="ECO:0000256" key="3">
    <source>
        <dbReference type="ARBA" id="ARBA00022801"/>
    </source>
</evidence>
<feature type="domain" description="Peptidase S8/S53" evidence="8">
    <location>
        <begin position="186"/>
        <end position="417"/>
    </location>
</feature>
<dbReference type="PROSITE" id="PS00136">
    <property type="entry name" value="SUBTILASE_ASP"/>
    <property type="match status" value="1"/>
</dbReference>
<dbReference type="EMBL" id="JAGPXC010000002">
    <property type="protein sequence ID" value="KAH6657094.1"/>
    <property type="molecule type" value="Genomic_DNA"/>
</dbReference>
<evidence type="ECO:0000256" key="4">
    <source>
        <dbReference type="ARBA" id="ARBA00022825"/>
    </source>
</evidence>
<dbReference type="OrthoDB" id="206201at2759"/>
<feature type="signal peptide" evidence="7">
    <location>
        <begin position="1"/>
        <end position="22"/>
    </location>
</feature>
<name>A0A9P9A0H7_9PEZI</name>
<dbReference type="InterPro" id="IPR034193">
    <property type="entry name" value="PCSK9_ProteinaseK-like"/>
</dbReference>
<feature type="chain" id="PRO_5040120571" evidence="7">
    <location>
        <begin position="23"/>
        <end position="441"/>
    </location>
</feature>
<dbReference type="GO" id="GO:0006508">
    <property type="term" value="P:proteolysis"/>
    <property type="evidence" value="ECO:0007669"/>
    <property type="project" value="UniProtKB-KW"/>
</dbReference>
<dbReference type="InterPro" id="IPR023828">
    <property type="entry name" value="Peptidase_S8_Ser-AS"/>
</dbReference>
<evidence type="ECO:0000256" key="7">
    <source>
        <dbReference type="SAM" id="SignalP"/>
    </source>
</evidence>
<gene>
    <name evidence="9" type="ORF">BKA67DRAFT_655386</name>
</gene>
<feature type="active site" description="Charge relay system" evidence="5">
    <location>
        <position position="226"/>
    </location>
</feature>
<dbReference type="FunFam" id="3.40.50.200:FF:000007">
    <property type="entry name" value="Subtilisin-like serine protease"/>
    <property type="match status" value="1"/>
</dbReference>